<accession>A0A022KRL0</accession>
<keyword evidence="6" id="KW-1185">Reference proteome</keyword>
<gene>
    <name evidence="5" type="primary">lolD</name>
    <name evidence="5" type="ORF">D641_0112515</name>
</gene>
<dbReference type="InterPro" id="IPR003439">
    <property type="entry name" value="ABC_transporter-like_ATP-bd"/>
</dbReference>
<comment type="caution">
    <text evidence="5">The sequence shown here is derived from an EMBL/GenBank/DDBJ whole genome shotgun (WGS) entry which is preliminary data.</text>
</comment>
<feature type="domain" description="ABC transporter" evidence="4">
    <location>
        <begin position="6"/>
        <end position="222"/>
    </location>
</feature>
<dbReference type="PANTHER" id="PTHR24220">
    <property type="entry name" value="IMPORT ATP-BINDING PROTEIN"/>
    <property type="match status" value="1"/>
</dbReference>
<sequence length="222" mass="23910">MIPFPIDCQEAEVRFGEVLALPRTSLQVAPSESVAIMGPSGSGKSTLLSCIQGLIPPTSGIVMVLGQDQALATKVQRSDLRRRRMGLIQQNPDLLPEFSTVENVAFPLLFDGMKRADAVKRAKESLARVDLAHRSNADVRTLSGGEAQRVAVARALIHPDVALLIADEPTAALDAENAYLVTSLLTSEATRHDAALILATHDRSVASLCSRTVRISREHETL</sequence>
<evidence type="ECO:0000256" key="2">
    <source>
        <dbReference type="ARBA" id="ARBA00022741"/>
    </source>
</evidence>
<dbReference type="GO" id="GO:0022857">
    <property type="term" value="F:transmembrane transporter activity"/>
    <property type="evidence" value="ECO:0007669"/>
    <property type="project" value="TreeGrafter"/>
</dbReference>
<dbReference type="GO" id="GO:0005524">
    <property type="term" value="F:ATP binding"/>
    <property type="evidence" value="ECO:0007669"/>
    <property type="project" value="UniProtKB-KW"/>
</dbReference>
<dbReference type="HOGENOM" id="CLU_000604_1_22_11"/>
<dbReference type="InterPro" id="IPR027417">
    <property type="entry name" value="P-loop_NTPase"/>
</dbReference>
<name>A0A022KRL0_9MICO</name>
<evidence type="ECO:0000313" key="6">
    <source>
        <dbReference type="Proteomes" id="UP000019754"/>
    </source>
</evidence>
<dbReference type="InterPro" id="IPR017911">
    <property type="entry name" value="MacB-like_ATP-bd"/>
</dbReference>
<dbReference type="SUPFAM" id="SSF52540">
    <property type="entry name" value="P-loop containing nucleoside triphosphate hydrolases"/>
    <property type="match status" value="1"/>
</dbReference>
<keyword evidence="1" id="KW-0813">Transport</keyword>
<keyword evidence="3 5" id="KW-0067">ATP-binding</keyword>
<dbReference type="GO" id="GO:0016887">
    <property type="term" value="F:ATP hydrolysis activity"/>
    <property type="evidence" value="ECO:0007669"/>
    <property type="project" value="InterPro"/>
</dbReference>
<dbReference type="STRING" id="1249481.D641_0112515"/>
<dbReference type="CDD" id="cd03255">
    <property type="entry name" value="ABC_MJ0796_LolCDE_FtsE"/>
    <property type="match status" value="1"/>
</dbReference>
<proteinExistence type="predicted"/>
<dbReference type="AlphaFoldDB" id="A0A022KRL0"/>
<dbReference type="PROSITE" id="PS50893">
    <property type="entry name" value="ABC_TRANSPORTER_2"/>
    <property type="match status" value="1"/>
</dbReference>
<dbReference type="InterPro" id="IPR003593">
    <property type="entry name" value="AAA+_ATPase"/>
</dbReference>
<dbReference type="EMBL" id="AORC01000016">
    <property type="protein sequence ID" value="EYT48282.1"/>
    <property type="molecule type" value="Genomic_DNA"/>
</dbReference>
<protein>
    <submittedName>
        <fullName evidence="5">Lipoprotein ABC transporter ATP-binding protein</fullName>
    </submittedName>
</protein>
<evidence type="ECO:0000256" key="3">
    <source>
        <dbReference type="ARBA" id="ARBA00022840"/>
    </source>
</evidence>
<dbReference type="Gene3D" id="3.40.50.300">
    <property type="entry name" value="P-loop containing nucleotide triphosphate hydrolases"/>
    <property type="match status" value="1"/>
</dbReference>
<organism evidence="5 6">
    <name type="scientific">Brachybacterium muris UCD-AY4</name>
    <dbReference type="NCBI Taxonomy" id="1249481"/>
    <lineage>
        <taxon>Bacteria</taxon>
        <taxon>Bacillati</taxon>
        <taxon>Actinomycetota</taxon>
        <taxon>Actinomycetes</taxon>
        <taxon>Micrococcales</taxon>
        <taxon>Dermabacteraceae</taxon>
        <taxon>Brachybacterium</taxon>
    </lineage>
</organism>
<evidence type="ECO:0000256" key="1">
    <source>
        <dbReference type="ARBA" id="ARBA00022448"/>
    </source>
</evidence>
<dbReference type="Pfam" id="PF00005">
    <property type="entry name" value="ABC_tran"/>
    <property type="match status" value="1"/>
</dbReference>
<dbReference type="SMART" id="SM00382">
    <property type="entry name" value="AAA"/>
    <property type="match status" value="1"/>
</dbReference>
<dbReference type="InterPro" id="IPR015854">
    <property type="entry name" value="ABC_transpr_LolD-like"/>
</dbReference>
<evidence type="ECO:0000313" key="5">
    <source>
        <dbReference type="EMBL" id="EYT48282.1"/>
    </source>
</evidence>
<keyword evidence="2" id="KW-0547">Nucleotide-binding</keyword>
<dbReference type="InterPro" id="IPR017871">
    <property type="entry name" value="ABC_transporter-like_CS"/>
</dbReference>
<evidence type="ECO:0000259" key="4">
    <source>
        <dbReference type="PROSITE" id="PS50893"/>
    </source>
</evidence>
<reference evidence="5 6" key="1">
    <citation type="journal article" date="2013" name="Genome Announc.">
        <title>Draft genome sequence of an Actinobacterium, Brachybacterium muris strain UCD-AY4.</title>
        <authorList>
            <person name="Lo J.R."/>
            <person name="Lang J.M."/>
            <person name="Darling A.E."/>
            <person name="Eisen J.A."/>
            <person name="Coil D.A."/>
        </authorList>
    </citation>
    <scope>NUCLEOTIDE SEQUENCE [LARGE SCALE GENOMIC DNA]</scope>
    <source>
        <strain evidence="5 6">UCD-AY4</strain>
    </source>
</reference>
<dbReference type="Proteomes" id="UP000019754">
    <property type="component" value="Unassembled WGS sequence"/>
</dbReference>
<dbReference type="GO" id="GO:0005886">
    <property type="term" value="C:plasma membrane"/>
    <property type="evidence" value="ECO:0007669"/>
    <property type="project" value="TreeGrafter"/>
</dbReference>
<keyword evidence="5" id="KW-0449">Lipoprotein</keyword>
<dbReference type="PROSITE" id="PS00211">
    <property type="entry name" value="ABC_TRANSPORTER_1"/>
    <property type="match status" value="1"/>
</dbReference>